<gene>
    <name evidence="8" type="ORF">KI387_026204</name>
</gene>
<evidence type="ECO:0000256" key="4">
    <source>
        <dbReference type="ARBA" id="ARBA00023242"/>
    </source>
</evidence>
<organism evidence="8 9">
    <name type="scientific">Taxus chinensis</name>
    <name type="common">Chinese yew</name>
    <name type="synonym">Taxus wallichiana var. chinensis</name>
    <dbReference type="NCBI Taxonomy" id="29808"/>
    <lineage>
        <taxon>Eukaryota</taxon>
        <taxon>Viridiplantae</taxon>
        <taxon>Streptophyta</taxon>
        <taxon>Embryophyta</taxon>
        <taxon>Tracheophyta</taxon>
        <taxon>Spermatophyta</taxon>
        <taxon>Pinopsida</taxon>
        <taxon>Pinidae</taxon>
        <taxon>Conifers II</taxon>
        <taxon>Cupressales</taxon>
        <taxon>Taxaceae</taxon>
        <taxon>Taxus</taxon>
    </lineage>
</organism>
<accession>A0AA38FVH7</accession>
<dbReference type="Pfam" id="PF09749">
    <property type="entry name" value="HVSL"/>
    <property type="match status" value="1"/>
</dbReference>
<evidence type="ECO:0000256" key="5">
    <source>
        <dbReference type="ARBA" id="ARBA00029543"/>
    </source>
</evidence>
<keyword evidence="4" id="KW-0539">Nucleus</keyword>
<dbReference type="EMBL" id="JAHRHJ020000006">
    <property type="protein sequence ID" value="KAH9311169.1"/>
    <property type="molecule type" value="Genomic_DNA"/>
</dbReference>
<dbReference type="Proteomes" id="UP000824469">
    <property type="component" value="Unassembled WGS sequence"/>
</dbReference>
<proteinExistence type="predicted"/>
<dbReference type="GO" id="GO:0000175">
    <property type="term" value="F:3'-5'-RNA exonuclease activity"/>
    <property type="evidence" value="ECO:0007669"/>
    <property type="project" value="TreeGrafter"/>
</dbReference>
<evidence type="ECO:0000256" key="7">
    <source>
        <dbReference type="SAM" id="MobiDB-lite"/>
    </source>
</evidence>
<keyword evidence="1" id="KW-0540">Nuclease</keyword>
<comment type="caution">
    <text evidence="8">The sequence shown here is derived from an EMBL/GenBank/DDBJ whole genome shotgun (WGS) entry which is preliminary data.</text>
</comment>
<dbReference type="GO" id="GO:0034477">
    <property type="term" value="P:U6 snRNA 3'-end processing"/>
    <property type="evidence" value="ECO:0007669"/>
    <property type="project" value="InterPro"/>
</dbReference>
<keyword evidence="3" id="KW-0456">Lyase</keyword>
<name>A0AA38FVH7_TAXCH</name>
<keyword evidence="2" id="KW-0378">Hydrolase</keyword>
<evidence type="ECO:0000256" key="2">
    <source>
        <dbReference type="ARBA" id="ARBA00022801"/>
    </source>
</evidence>
<dbReference type="PANTHER" id="PTHR13522:SF3">
    <property type="entry name" value="U6 SNRNA PHOSPHODIESTERASE 1"/>
    <property type="match status" value="1"/>
</dbReference>
<dbReference type="GO" id="GO:0016829">
    <property type="term" value="F:lyase activity"/>
    <property type="evidence" value="ECO:0007669"/>
    <property type="project" value="UniProtKB-KW"/>
</dbReference>
<evidence type="ECO:0000313" key="8">
    <source>
        <dbReference type="EMBL" id="KAH9311169.1"/>
    </source>
</evidence>
<feature type="non-terminal residue" evidence="8">
    <location>
        <position position="144"/>
    </location>
</feature>
<protein>
    <recommendedName>
        <fullName evidence="5">U6 snRNA phosphodiesterase 1</fullName>
    </recommendedName>
    <alternativeName>
        <fullName evidence="6">3'-5' RNA exonuclease USB1</fullName>
    </alternativeName>
</protein>
<dbReference type="InterPro" id="IPR027521">
    <property type="entry name" value="Usb1"/>
</dbReference>
<keyword evidence="9" id="KW-1185">Reference proteome</keyword>
<sequence>MDALKVSYASSSNEEENTESIPKKKPKLDEEDISKDALPLLPLAAALLDFSSILDQKNVYFGNRVRSFPHIEGNYAVHVYIPVNISSIAKKELAPLMKKAGLLVLELHVIDTDLPLCSSHSKSKDVAHVDVSPLAEEYHISLSR</sequence>
<evidence type="ECO:0000256" key="1">
    <source>
        <dbReference type="ARBA" id="ARBA00022722"/>
    </source>
</evidence>
<dbReference type="AlphaFoldDB" id="A0AA38FVH7"/>
<evidence type="ECO:0000256" key="3">
    <source>
        <dbReference type="ARBA" id="ARBA00023239"/>
    </source>
</evidence>
<dbReference type="GO" id="GO:0005634">
    <property type="term" value="C:nucleus"/>
    <property type="evidence" value="ECO:0007669"/>
    <property type="project" value="TreeGrafter"/>
</dbReference>
<dbReference type="Gene3D" id="3.90.1140.10">
    <property type="entry name" value="Cyclic phosphodiesterase"/>
    <property type="match status" value="1"/>
</dbReference>
<feature type="region of interest" description="Disordered" evidence="7">
    <location>
        <begin position="1"/>
        <end position="28"/>
    </location>
</feature>
<evidence type="ECO:0000256" key="6">
    <source>
        <dbReference type="ARBA" id="ARBA00030030"/>
    </source>
</evidence>
<dbReference type="PANTHER" id="PTHR13522">
    <property type="entry name" value="U6 SNRNA PHOSPHODIESTERASE 1"/>
    <property type="match status" value="1"/>
</dbReference>
<reference evidence="8 9" key="1">
    <citation type="journal article" date="2021" name="Nat. Plants">
        <title>The Taxus genome provides insights into paclitaxel biosynthesis.</title>
        <authorList>
            <person name="Xiong X."/>
            <person name="Gou J."/>
            <person name="Liao Q."/>
            <person name="Li Y."/>
            <person name="Zhou Q."/>
            <person name="Bi G."/>
            <person name="Li C."/>
            <person name="Du R."/>
            <person name="Wang X."/>
            <person name="Sun T."/>
            <person name="Guo L."/>
            <person name="Liang H."/>
            <person name="Lu P."/>
            <person name="Wu Y."/>
            <person name="Zhang Z."/>
            <person name="Ro D.K."/>
            <person name="Shang Y."/>
            <person name="Huang S."/>
            <person name="Yan J."/>
        </authorList>
    </citation>
    <scope>NUCLEOTIDE SEQUENCE [LARGE SCALE GENOMIC DNA]</scope>
    <source>
        <strain evidence="8">Ta-2019</strain>
    </source>
</reference>
<evidence type="ECO:0000313" key="9">
    <source>
        <dbReference type="Proteomes" id="UP000824469"/>
    </source>
</evidence>